<gene>
    <name evidence="1" type="ORF">EVAR_44813_1</name>
</gene>
<evidence type="ECO:0000313" key="1">
    <source>
        <dbReference type="EMBL" id="GBP59597.1"/>
    </source>
</evidence>
<dbReference type="AlphaFoldDB" id="A0A4C1XBB8"/>
<proteinExistence type="predicted"/>
<sequence length="110" mass="11597">MIKHLRKIGAEEGARLSLFSKNASLQKVMGGSGGTDLHYDAVLSLLPAAPPAWTSNLSSLVSTNHSDNNDPDIIPTFEFSSGSAFDSNSGFDLDSVSFRNRNTSPAAPTA</sequence>
<reference evidence="1 2" key="1">
    <citation type="journal article" date="2019" name="Commun. Biol.">
        <title>The bagworm genome reveals a unique fibroin gene that provides high tensile strength.</title>
        <authorList>
            <person name="Kono N."/>
            <person name="Nakamura H."/>
            <person name="Ohtoshi R."/>
            <person name="Tomita M."/>
            <person name="Numata K."/>
            <person name="Arakawa K."/>
        </authorList>
    </citation>
    <scope>NUCLEOTIDE SEQUENCE [LARGE SCALE GENOMIC DNA]</scope>
</reference>
<comment type="caution">
    <text evidence="1">The sequence shown here is derived from an EMBL/GenBank/DDBJ whole genome shotgun (WGS) entry which is preliminary data.</text>
</comment>
<protein>
    <submittedName>
        <fullName evidence="1">Uncharacterized protein</fullName>
    </submittedName>
</protein>
<accession>A0A4C1XBB8</accession>
<keyword evidence="2" id="KW-1185">Reference proteome</keyword>
<dbReference type="EMBL" id="BGZK01000765">
    <property type="protein sequence ID" value="GBP59597.1"/>
    <property type="molecule type" value="Genomic_DNA"/>
</dbReference>
<dbReference type="Proteomes" id="UP000299102">
    <property type="component" value="Unassembled WGS sequence"/>
</dbReference>
<organism evidence="1 2">
    <name type="scientific">Eumeta variegata</name>
    <name type="common">Bagworm moth</name>
    <name type="synonym">Eumeta japonica</name>
    <dbReference type="NCBI Taxonomy" id="151549"/>
    <lineage>
        <taxon>Eukaryota</taxon>
        <taxon>Metazoa</taxon>
        <taxon>Ecdysozoa</taxon>
        <taxon>Arthropoda</taxon>
        <taxon>Hexapoda</taxon>
        <taxon>Insecta</taxon>
        <taxon>Pterygota</taxon>
        <taxon>Neoptera</taxon>
        <taxon>Endopterygota</taxon>
        <taxon>Lepidoptera</taxon>
        <taxon>Glossata</taxon>
        <taxon>Ditrysia</taxon>
        <taxon>Tineoidea</taxon>
        <taxon>Psychidae</taxon>
        <taxon>Oiketicinae</taxon>
        <taxon>Eumeta</taxon>
    </lineage>
</organism>
<name>A0A4C1XBB8_EUMVA</name>
<evidence type="ECO:0000313" key="2">
    <source>
        <dbReference type="Proteomes" id="UP000299102"/>
    </source>
</evidence>